<dbReference type="Pfam" id="PF00621">
    <property type="entry name" value="RhoGEF"/>
    <property type="match status" value="1"/>
</dbReference>
<evidence type="ECO:0000256" key="2">
    <source>
        <dbReference type="SAM" id="MobiDB-lite"/>
    </source>
</evidence>
<evidence type="ECO:0000313" key="4">
    <source>
        <dbReference type="EMBL" id="RKP36623.1"/>
    </source>
</evidence>
<keyword evidence="1" id="KW-0175">Coiled coil</keyword>
<feature type="compositionally biased region" description="Polar residues" evidence="2">
    <location>
        <begin position="1227"/>
        <end position="1256"/>
    </location>
</feature>
<dbReference type="STRING" id="215637.A0A4P9ZSZ9"/>
<evidence type="ECO:0000259" key="3">
    <source>
        <dbReference type="PROSITE" id="PS50010"/>
    </source>
</evidence>
<feature type="region of interest" description="Disordered" evidence="2">
    <location>
        <begin position="854"/>
        <end position="907"/>
    </location>
</feature>
<feature type="region of interest" description="Disordered" evidence="2">
    <location>
        <begin position="1515"/>
        <end position="1602"/>
    </location>
</feature>
<dbReference type="InterPro" id="IPR000219">
    <property type="entry name" value="DH_dom"/>
</dbReference>
<dbReference type="CDD" id="cd00160">
    <property type="entry name" value="RhoGEF"/>
    <property type="match status" value="1"/>
</dbReference>
<feature type="region of interest" description="Disordered" evidence="2">
    <location>
        <begin position="1227"/>
        <end position="1282"/>
    </location>
</feature>
<feature type="domain" description="DH" evidence="3">
    <location>
        <begin position="472"/>
        <end position="700"/>
    </location>
</feature>
<evidence type="ECO:0000256" key="1">
    <source>
        <dbReference type="SAM" id="Coils"/>
    </source>
</evidence>
<dbReference type="InterPro" id="IPR035899">
    <property type="entry name" value="DBL_dom_sf"/>
</dbReference>
<sequence length="1660" mass="179915">MDDLTPQLFEECGYRPHSEINLTEQPASLASLFPTPPALHPAYTRERQNSTASESHRDGGIPCHPAQGGRRRADTESGEPRGPSSQLDVNTNGCVYSQLFWLNPLLPKDHLNFLGYHDVVGPVCISTLPSGESGWYHVFVRTPLKFSLVQVPLSRLEGAEARAIQRFLPAKAPHKLLLYFVLDTYFQQVDISRARYRDWQAQAEQLTGGLSGLSLLPSFAETVASGPPHSAATNTLVTRVAMSDPPSFANDSADTSPSPPPMMLPEHYDNLESDLVPNPQHPNSPARGTSRGNTTPNKHVRWPPLNVCGGDEGSSSTGSTSQPSMAVSNASTLCDMMAESTLQPDEAPPKSSLNARHLLDLVLAIEPLNGESLKPALRNLEPRLIRRYHDVDIVVCHSENHSSSHLQFQRFLQILGQPFTYQQLWASIPRSNMIPGAVNPVNHPLPADTLDPIEETFYRPTKVRSAASMAEKRASIIHELVYTERSYVQKLQALIAVYVVPLRSASRSGKSQLIPTYMANAIFTNVEQLVAVNEAFLADLEKLEHENEVRERAAPSYYGHGHRPDETGVGHLGCFSDDGNAMDGNWSEHQSVGQICLHHVSNFDVYKRYINGYQHALECSSQLEKKNESYRHFLARSRDHPSCHKLGISDLLVMPVQRIPRYTLLFTDLLKNTPVGHPDHSEIQRALDRVHEIGQLADNQITDALTELHTIHGHIAECPASLISASRRLLISIDATELDFSTSTILKHVTLYLFTDRIMIVERPPHITGSQSTSKKKVYKFLTWMDICSMEVLETTGPGSTNRFYMQCHETPCLDPYWEAKPLHAFSVSGTNDRQRWVQRFYAAHALRRSAILMDDPRSPGIPNNNMNFLNPMSSGTSTAASASSSNPSTATANQSSTGSSSYRKHHSSHHRLYRQFHQDEFQIVFHVHYDVNVYLDARHKCDTVFLYTDDQTGHSGGGANGENESGDCDQGESPFHHFVNSVLVQPREAHLNPHMVGVVKSQRGRMSLSVFNRSLAPMDFASNPLGAADSTPPPMPPPMRSSSLAADEDTDSPQTAATVAAALMRASKLFGNSPSSTGLKITKDKFDSANPSAANSNVNSFIGEEDKTVMSSMVTSVPDEGELVRPAKAVTSLGDFEREFLDEVLNCKSDLLHSMVHLPTQQLYNQLFLESLFGLHLTPVQSYAYTAYTPLKRSNASQFSIASPSSFTSAPIPITPSSAAFIHRSPSTGSITQPTTPSSAALLSAKNTPHHTPSSHGAGAPGTTTFIVNTNSPPASGSGNILRRARNWTSRLVKTKRSNPALAAHQSFAMANEGRNMEPSGTMTPARNAVSIDGQSVGYHPQYHPHHHHPHYIHHQQQHHLPHMQHSQSATNAGMDLGYIKPTSLGLSGASGKPSGSISSTQLVGGGPGGGPMGKPPAPGFISRNSFASISSTALVDPMGGTNENSSMVRSSVYSSGAGLSGMGGSGGGGPGSGGGAAGGRPLSIFGSPGGSIFGPLQSNAYFSILGKYKIKSGTSRRNLTDRRPKSMVIGNEHGNNGGHGAVGATNNSPLAVVPPQQHAKPYHSADPNGPSRNSQSPHSASTRPLSMVMSMSPPNSTDSNTSIVGGCMTRPSAGIPKPELPDITSSPLNFPMELMGSGSFLNNSSYRSSPDNKPFRDN</sequence>
<dbReference type="SMART" id="SM00325">
    <property type="entry name" value="RhoGEF"/>
    <property type="match status" value="1"/>
</dbReference>
<feature type="compositionally biased region" description="Polar residues" evidence="2">
    <location>
        <begin position="1572"/>
        <end position="1586"/>
    </location>
</feature>
<keyword evidence="5" id="KW-1185">Reference proteome</keyword>
<dbReference type="SUPFAM" id="SSF48065">
    <property type="entry name" value="DBL homology domain (DH-domain)"/>
    <property type="match status" value="1"/>
</dbReference>
<dbReference type="PROSITE" id="PS50010">
    <property type="entry name" value="DH_2"/>
    <property type="match status" value="1"/>
</dbReference>
<dbReference type="InterPro" id="IPR051092">
    <property type="entry name" value="FYVE_RhoGEF_PH"/>
</dbReference>
<feature type="compositionally biased region" description="Polar residues" evidence="2">
    <location>
        <begin position="281"/>
        <end position="297"/>
    </location>
</feature>
<feature type="compositionally biased region" description="Polar residues" evidence="2">
    <location>
        <begin position="1263"/>
        <end position="1280"/>
    </location>
</feature>
<gene>
    <name evidence="4" type="ORF">BJ085DRAFT_37305</name>
</gene>
<dbReference type="GO" id="GO:0005737">
    <property type="term" value="C:cytoplasm"/>
    <property type="evidence" value="ECO:0007669"/>
    <property type="project" value="TreeGrafter"/>
</dbReference>
<reference evidence="5" key="1">
    <citation type="journal article" date="2018" name="Nat. Microbiol.">
        <title>Leveraging single-cell genomics to expand the fungal tree of life.</title>
        <authorList>
            <person name="Ahrendt S.R."/>
            <person name="Quandt C.A."/>
            <person name="Ciobanu D."/>
            <person name="Clum A."/>
            <person name="Salamov A."/>
            <person name="Andreopoulos B."/>
            <person name="Cheng J.F."/>
            <person name="Woyke T."/>
            <person name="Pelin A."/>
            <person name="Henrissat B."/>
            <person name="Reynolds N.K."/>
            <person name="Benny G.L."/>
            <person name="Smith M.E."/>
            <person name="James T.Y."/>
            <person name="Grigoriev I.V."/>
        </authorList>
    </citation>
    <scope>NUCLEOTIDE SEQUENCE [LARGE SCALE GENOMIC DNA]</scope>
    <source>
        <strain evidence="5">RSA 468</strain>
    </source>
</reference>
<dbReference type="EMBL" id="ML002622">
    <property type="protein sequence ID" value="RKP36623.1"/>
    <property type="molecule type" value="Genomic_DNA"/>
</dbReference>
<name>A0A4P9ZSZ9_9FUNG</name>
<feature type="region of interest" description="Disordered" evidence="2">
    <location>
        <begin position="1025"/>
        <end position="1055"/>
    </location>
</feature>
<dbReference type="PANTHER" id="PTHR12673:SF270">
    <property type="entry name" value="FYVE-TYPE DOMAIN-CONTAINING PROTEIN"/>
    <property type="match status" value="1"/>
</dbReference>
<feature type="coiled-coil region" evidence="1">
    <location>
        <begin position="526"/>
        <end position="553"/>
    </location>
</feature>
<dbReference type="Gene3D" id="1.20.900.10">
    <property type="entry name" value="Dbl homology (DH) domain"/>
    <property type="match status" value="1"/>
</dbReference>
<feature type="compositionally biased region" description="Basic and acidic residues" evidence="2">
    <location>
        <begin position="43"/>
        <end position="59"/>
    </location>
</feature>
<feature type="compositionally biased region" description="Low complexity" evidence="2">
    <location>
        <begin position="874"/>
        <end position="902"/>
    </location>
</feature>
<feature type="compositionally biased region" description="Polar residues" evidence="2">
    <location>
        <begin position="862"/>
        <end position="873"/>
    </location>
</feature>
<feature type="region of interest" description="Disordered" evidence="2">
    <location>
        <begin position="25"/>
        <end position="89"/>
    </location>
</feature>
<dbReference type="GO" id="GO:0005085">
    <property type="term" value="F:guanyl-nucleotide exchange factor activity"/>
    <property type="evidence" value="ECO:0007669"/>
    <property type="project" value="InterPro"/>
</dbReference>
<feature type="region of interest" description="Disordered" evidence="2">
    <location>
        <begin position="1637"/>
        <end position="1660"/>
    </location>
</feature>
<accession>A0A4P9ZSZ9</accession>
<organism evidence="4 5">
    <name type="scientific">Dimargaris cristalligena</name>
    <dbReference type="NCBI Taxonomy" id="215637"/>
    <lineage>
        <taxon>Eukaryota</taxon>
        <taxon>Fungi</taxon>
        <taxon>Fungi incertae sedis</taxon>
        <taxon>Zoopagomycota</taxon>
        <taxon>Kickxellomycotina</taxon>
        <taxon>Dimargaritomycetes</taxon>
        <taxon>Dimargaritales</taxon>
        <taxon>Dimargaritaceae</taxon>
        <taxon>Dimargaris</taxon>
    </lineage>
</organism>
<evidence type="ECO:0000313" key="5">
    <source>
        <dbReference type="Proteomes" id="UP000268162"/>
    </source>
</evidence>
<feature type="compositionally biased region" description="Polar residues" evidence="2">
    <location>
        <begin position="1641"/>
        <end position="1653"/>
    </location>
</feature>
<proteinExistence type="predicted"/>
<feature type="region of interest" description="Disordered" evidence="2">
    <location>
        <begin position="243"/>
        <end position="326"/>
    </location>
</feature>
<protein>
    <recommendedName>
        <fullName evidence="3">DH domain-containing protein</fullName>
    </recommendedName>
</protein>
<dbReference type="Proteomes" id="UP000268162">
    <property type="component" value="Unassembled WGS sequence"/>
</dbReference>
<dbReference type="PANTHER" id="PTHR12673">
    <property type="entry name" value="FACIOGENITAL DYSPLASIA PROTEIN"/>
    <property type="match status" value="1"/>
</dbReference>